<evidence type="ECO:0000313" key="4">
    <source>
        <dbReference type="EMBL" id="TCP01620.1"/>
    </source>
</evidence>
<evidence type="ECO:0000313" key="6">
    <source>
        <dbReference type="Proteomes" id="UP000294721"/>
    </source>
</evidence>
<name>A0AAE9GW80_9NEIS</name>
<dbReference type="Proteomes" id="UP000294721">
    <property type="component" value="Unassembled WGS sequence"/>
</dbReference>
<dbReference type="EMBL" id="CP091507">
    <property type="protein sequence ID" value="UOO79227.1"/>
    <property type="molecule type" value="Genomic_DNA"/>
</dbReference>
<organism evidence="5 7">
    <name type="scientific">Uruburuella suis</name>
    <dbReference type="NCBI Taxonomy" id="252130"/>
    <lineage>
        <taxon>Bacteria</taxon>
        <taxon>Pseudomonadati</taxon>
        <taxon>Pseudomonadota</taxon>
        <taxon>Betaproteobacteria</taxon>
        <taxon>Neisseriales</taxon>
        <taxon>Neisseriaceae</taxon>
        <taxon>Uruburuella</taxon>
    </lineage>
</organism>
<dbReference type="PANTHER" id="PTHR43877">
    <property type="entry name" value="AMINOALKYLPHOSPHONATE N-ACETYLTRANSFERASE-RELATED-RELATED"/>
    <property type="match status" value="1"/>
</dbReference>
<evidence type="ECO:0000313" key="5">
    <source>
        <dbReference type="EMBL" id="UOO79227.1"/>
    </source>
</evidence>
<keyword evidence="2" id="KW-0012">Acyltransferase</keyword>
<evidence type="ECO:0000313" key="7">
    <source>
        <dbReference type="Proteomes" id="UP000829756"/>
    </source>
</evidence>
<protein>
    <submittedName>
        <fullName evidence="4">Acetyltransferase (GNAT) family protein</fullName>
    </submittedName>
    <submittedName>
        <fullName evidence="5">GNAT family N-acetyltransferase</fullName>
    </submittedName>
</protein>
<feature type="domain" description="N-acetyltransferase" evidence="3">
    <location>
        <begin position="4"/>
        <end position="156"/>
    </location>
</feature>
<reference evidence="5" key="2">
    <citation type="submission" date="2021-12" db="EMBL/GenBank/DDBJ databases">
        <authorList>
            <person name="Veyrier F.J."/>
        </authorList>
    </citation>
    <scope>NUCLEOTIDE SEQUENCE</scope>
    <source>
        <strain evidence="5">1258/02</strain>
    </source>
</reference>
<accession>A0AAE9GW80</accession>
<dbReference type="Pfam" id="PF00583">
    <property type="entry name" value="Acetyltransf_1"/>
    <property type="match status" value="1"/>
</dbReference>
<dbReference type="RefSeq" id="WP_132954530.1">
    <property type="nucleotide sequence ID" value="NZ_CALJUB010000065.1"/>
</dbReference>
<proteinExistence type="predicted"/>
<sequence>MTAITIKPLAACPQHIDQLADALHAQWHDFVPWANRQKIVARYQDALAGGQLFPQVWMAEDAQSRLLGSASVKEYDLNYHEAARYWLGDVFVLPEHRGCGAGKVLVHTAIDFARAQGVQQLYLYTPDMQNLYERYGWRRIDERWVNGETVSIMLMDIV</sequence>
<dbReference type="KEGG" id="usu:LVJ78_11165"/>
<reference evidence="5" key="3">
    <citation type="journal article" date="2022" name="Res Sq">
        <title>Evolution of multicellular longitudinally dividing oral cavity symbionts (Neisseriaceae).</title>
        <authorList>
            <person name="Nyongesa S."/>
            <person name="Weber P."/>
            <person name="Bernet E."/>
            <person name="Pullido F."/>
            <person name="Nieckarz M."/>
            <person name="Delaby M."/>
            <person name="Nieves C."/>
            <person name="Viehboeck T."/>
            <person name="Krause N."/>
            <person name="Rivera-Millot A."/>
            <person name="Nakamura A."/>
            <person name="Vischer N."/>
            <person name="VanNieuwenhze M."/>
            <person name="Brun Y."/>
            <person name="Cava F."/>
            <person name="Bulgheresi S."/>
            <person name="Veyrier F."/>
        </authorList>
    </citation>
    <scope>NUCLEOTIDE SEQUENCE</scope>
    <source>
        <strain evidence="5">1258/02</strain>
    </source>
</reference>
<dbReference type="PROSITE" id="PS51186">
    <property type="entry name" value="GNAT"/>
    <property type="match status" value="1"/>
</dbReference>
<dbReference type="CDD" id="cd04301">
    <property type="entry name" value="NAT_SF"/>
    <property type="match status" value="1"/>
</dbReference>
<dbReference type="AlphaFoldDB" id="A0AAE9GW80"/>
<dbReference type="SUPFAM" id="SSF55729">
    <property type="entry name" value="Acyl-CoA N-acyltransferases (Nat)"/>
    <property type="match status" value="1"/>
</dbReference>
<dbReference type="InterPro" id="IPR050832">
    <property type="entry name" value="Bact_Acetyltransf"/>
</dbReference>
<dbReference type="InterPro" id="IPR000182">
    <property type="entry name" value="GNAT_dom"/>
</dbReference>
<dbReference type="InterPro" id="IPR016181">
    <property type="entry name" value="Acyl_CoA_acyltransferase"/>
</dbReference>
<dbReference type="Proteomes" id="UP000829756">
    <property type="component" value="Chromosome"/>
</dbReference>
<evidence type="ECO:0000259" key="3">
    <source>
        <dbReference type="PROSITE" id="PS51186"/>
    </source>
</evidence>
<dbReference type="GO" id="GO:0016747">
    <property type="term" value="F:acyltransferase activity, transferring groups other than amino-acyl groups"/>
    <property type="evidence" value="ECO:0007669"/>
    <property type="project" value="InterPro"/>
</dbReference>
<dbReference type="EMBL" id="SLXE01000029">
    <property type="protein sequence ID" value="TCP01620.1"/>
    <property type="molecule type" value="Genomic_DNA"/>
</dbReference>
<keyword evidence="1" id="KW-0808">Transferase</keyword>
<gene>
    <name evidence="4" type="ORF">EV680_1296</name>
    <name evidence="5" type="ORF">LVJ78_11165</name>
</gene>
<reference evidence="4 6" key="1">
    <citation type="submission" date="2019-03" db="EMBL/GenBank/DDBJ databases">
        <title>Genomic Encyclopedia of Type Strains, Phase IV (KMG-IV): sequencing the most valuable type-strain genomes for metagenomic binning, comparative biology and taxonomic classification.</title>
        <authorList>
            <person name="Goeker M."/>
        </authorList>
    </citation>
    <scope>NUCLEOTIDE SEQUENCE [LARGE SCALE GENOMIC DNA]</scope>
    <source>
        <strain evidence="4 6">DSM 17474</strain>
    </source>
</reference>
<dbReference type="Gene3D" id="3.40.630.30">
    <property type="match status" value="1"/>
</dbReference>
<evidence type="ECO:0000256" key="1">
    <source>
        <dbReference type="ARBA" id="ARBA00022679"/>
    </source>
</evidence>
<evidence type="ECO:0000256" key="2">
    <source>
        <dbReference type="ARBA" id="ARBA00023315"/>
    </source>
</evidence>
<keyword evidence="6" id="KW-1185">Reference proteome</keyword>